<dbReference type="InterPro" id="IPR031044">
    <property type="entry name" value="Small_Trp_rich"/>
</dbReference>
<keyword evidence="2" id="KW-1133">Transmembrane helix</keyword>
<evidence type="ECO:0000313" key="4">
    <source>
        <dbReference type="Proteomes" id="UP000020766"/>
    </source>
</evidence>
<name>A0A014NLX5_9BURK</name>
<comment type="caution">
    <text evidence="3">The sequence shown here is derived from an EMBL/GenBank/DDBJ whole genome shotgun (WGS) entry which is preliminary data.</text>
</comment>
<keyword evidence="2" id="KW-0472">Membrane</keyword>
<evidence type="ECO:0000256" key="2">
    <source>
        <dbReference type="SAM" id="Phobius"/>
    </source>
</evidence>
<dbReference type="NCBIfam" id="TIGR04438">
    <property type="entry name" value="small_Trp_rich"/>
    <property type="match status" value="1"/>
</dbReference>
<feature type="region of interest" description="Disordered" evidence="1">
    <location>
        <begin position="66"/>
        <end position="86"/>
    </location>
</feature>
<dbReference type="GeneID" id="74937825"/>
<dbReference type="RefSeq" id="WP_042413447.1">
    <property type="nucleotide sequence ID" value="NZ_JBOK01000007.1"/>
</dbReference>
<keyword evidence="2" id="KW-0812">Transmembrane</keyword>
<organism evidence="3 4">
    <name type="scientific">Comamonas aquatica DA1877</name>
    <dbReference type="NCBI Taxonomy" id="1457173"/>
    <lineage>
        <taxon>Bacteria</taxon>
        <taxon>Pseudomonadati</taxon>
        <taxon>Pseudomonadota</taxon>
        <taxon>Betaproteobacteria</taxon>
        <taxon>Burkholderiales</taxon>
        <taxon>Comamonadaceae</taxon>
        <taxon>Comamonas</taxon>
    </lineage>
</organism>
<accession>A0A014NLX5</accession>
<sequence>MWLLTIAAVLAVCKVLAFLGMLEVAWLVALSWWWVIGAFVLTAAWFAYADHSGLSSRKAMEQLARRKQDRLEAQRDLLRNRTRRKR</sequence>
<keyword evidence="4" id="KW-1185">Reference proteome</keyword>
<dbReference type="STRING" id="225991.MA05_07945"/>
<dbReference type="Proteomes" id="UP000020766">
    <property type="component" value="Unassembled WGS sequence"/>
</dbReference>
<gene>
    <name evidence="3" type="ORF">AX13_16390</name>
</gene>
<dbReference type="AlphaFoldDB" id="A0A014NLX5"/>
<evidence type="ECO:0000256" key="1">
    <source>
        <dbReference type="SAM" id="MobiDB-lite"/>
    </source>
</evidence>
<evidence type="ECO:0000313" key="3">
    <source>
        <dbReference type="EMBL" id="EXU80488.1"/>
    </source>
</evidence>
<reference evidence="3 4" key="1">
    <citation type="submission" date="2014-01" db="EMBL/GenBank/DDBJ databases">
        <title>Interspecies Systems Biology Uncovers Metabolites Affecting C. elegans Gene Expression and Life History Traits.</title>
        <authorList>
            <person name="Watson E."/>
            <person name="Macneil L.T."/>
            <person name="Ritter A.D."/>
            <person name="Yilmaz L.S."/>
            <person name="Rosebrock A.P."/>
            <person name="Caudy A.A."/>
            <person name="Walhout A.J."/>
        </authorList>
    </citation>
    <scope>NUCLEOTIDE SEQUENCE [LARGE SCALE GENOMIC DNA]</scope>
    <source>
        <strain evidence="3 4">DA1877</strain>
    </source>
</reference>
<feature type="transmembrane region" description="Helical" evidence="2">
    <location>
        <begin position="27"/>
        <end position="48"/>
    </location>
</feature>
<protein>
    <recommendedName>
        <fullName evidence="5">Small Trp-rich protein</fullName>
    </recommendedName>
</protein>
<dbReference type="EMBL" id="JBOK01000007">
    <property type="protein sequence ID" value="EXU80488.1"/>
    <property type="molecule type" value="Genomic_DNA"/>
</dbReference>
<feature type="compositionally biased region" description="Basic and acidic residues" evidence="1">
    <location>
        <begin position="66"/>
        <end position="79"/>
    </location>
</feature>
<proteinExistence type="predicted"/>
<evidence type="ECO:0008006" key="5">
    <source>
        <dbReference type="Google" id="ProtNLM"/>
    </source>
</evidence>
<dbReference type="PATRIC" id="fig|1457173.3.peg.1532"/>